<name>A0A2N9FFK9_FAGSY</name>
<evidence type="ECO:0008006" key="2">
    <source>
        <dbReference type="Google" id="ProtNLM"/>
    </source>
</evidence>
<reference evidence="1" key="1">
    <citation type="submission" date="2018-02" db="EMBL/GenBank/DDBJ databases">
        <authorList>
            <person name="Cohen D.B."/>
            <person name="Kent A.D."/>
        </authorList>
    </citation>
    <scope>NUCLEOTIDE SEQUENCE</scope>
</reference>
<dbReference type="AlphaFoldDB" id="A0A2N9FFK9"/>
<sequence length="602" mass="69015">MELMQKALQKTQGVDNYLATMGGITKEEPSQLPPKFVILETDRFIGVGDPKQHLRQYLNFVKIKGLNEQQNLGELVEIFIDQLSYNTMIKVTLCDLEMTRQRENDTFSEFLMRWRAKALKMMNRPKEKDQVNMVMKGLLPVYYNQMFASPIMNFEQLCNSGIRIEDAIDNRQLDKREGRISVAPKKTFGSSSKTPNIQANINVVQLNQYQYQCPPQHQYQNAYPDPSRQSLKPKRHFDPLGAPLSNVFEHMCKRGHLKPLDPTPYPDPFSKNWNTNLYFLFHQMTGQSTDECTQLKHKIQDLIDNDVIPKPRLAILQEDWVLAIDDEVWDDLEGEEEAHNTSWYVEDITEIEEAHHLTRGGRHFKPAYLEEDYHGDAILEALAGREVPMDTTPEQILSIMGVTTNESAIIFTTKDLPPEGGDHNRVLYVTIDCIGSKVPKVLVNNGSSINVCPMRTATKIGLTKGQLSPSSLTVVRAIPCPRDRYIQQHVVRKSLYASSRNCAFYSSSKAQATVERRSPHYSREDFPYYGFPKSKGGKPGFNIFFKTQLTIKDKAPIEDKAHVEDKADEDWMEQMDPEAMKMFVQEGDLFHIEEELKEDPSA</sequence>
<organism evidence="1">
    <name type="scientific">Fagus sylvatica</name>
    <name type="common">Beechnut</name>
    <dbReference type="NCBI Taxonomy" id="28930"/>
    <lineage>
        <taxon>Eukaryota</taxon>
        <taxon>Viridiplantae</taxon>
        <taxon>Streptophyta</taxon>
        <taxon>Embryophyta</taxon>
        <taxon>Tracheophyta</taxon>
        <taxon>Spermatophyta</taxon>
        <taxon>Magnoliopsida</taxon>
        <taxon>eudicotyledons</taxon>
        <taxon>Gunneridae</taxon>
        <taxon>Pentapetalae</taxon>
        <taxon>rosids</taxon>
        <taxon>fabids</taxon>
        <taxon>Fagales</taxon>
        <taxon>Fagaceae</taxon>
        <taxon>Fagus</taxon>
    </lineage>
</organism>
<protein>
    <recommendedName>
        <fullName evidence="2">Retrotransposon gag domain-containing protein</fullName>
    </recommendedName>
</protein>
<evidence type="ECO:0000313" key="1">
    <source>
        <dbReference type="EMBL" id="SPC85639.1"/>
    </source>
</evidence>
<proteinExistence type="predicted"/>
<dbReference type="PANTHER" id="PTHR32108">
    <property type="entry name" value="DNA-DIRECTED RNA POLYMERASE SUBUNIT ALPHA"/>
    <property type="match status" value="1"/>
</dbReference>
<dbReference type="EMBL" id="OIVN01000791">
    <property type="protein sequence ID" value="SPC85639.1"/>
    <property type="molecule type" value="Genomic_DNA"/>
</dbReference>
<gene>
    <name evidence="1" type="ORF">FSB_LOCUS13521</name>
</gene>
<accession>A0A2N9FFK9</accession>
<dbReference type="PANTHER" id="PTHR32108:SF9">
    <property type="entry name" value="REVERSE TRANSCRIPTASE RNASE H-LIKE DOMAIN-CONTAINING PROTEIN"/>
    <property type="match status" value="1"/>
</dbReference>